<protein>
    <submittedName>
        <fullName evidence="1">Putative UPF0481 protein At3g02645</fullName>
    </submittedName>
</protein>
<reference evidence="1" key="1">
    <citation type="journal article" date="2019" name="Sci. Rep.">
        <title>Draft genome of Tanacetum cinerariifolium, the natural source of mosquito coil.</title>
        <authorList>
            <person name="Yamashiro T."/>
            <person name="Shiraishi A."/>
            <person name="Satake H."/>
            <person name="Nakayama K."/>
        </authorList>
    </citation>
    <scope>NUCLEOTIDE SEQUENCE</scope>
</reference>
<evidence type="ECO:0000313" key="1">
    <source>
        <dbReference type="EMBL" id="GEU66291.1"/>
    </source>
</evidence>
<dbReference type="PANTHER" id="PTHR31549">
    <property type="entry name" value="PROTEIN, PUTATIVE (DUF247)-RELATED-RELATED"/>
    <property type="match status" value="1"/>
</dbReference>
<proteinExistence type="predicted"/>
<dbReference type="EMBL" id="BKCJ010005356">
    <property type="protein sequence ID" value="GEU66291.1"/>
    <property type="molecule type" value="Genomic_DNA"/>
</dbReference>
<dbReference type="AlphaFoldDB" id="A0A6L2LWX8"/>
<gene>
    <name evidence="1" type="ORF">Tci_038269</name>
</gene>
<dbReference type="Pfam" id="PF03140">
    <property type="entry name" value="DUF247"/>
    <property type="match status" value="1"/>
</dbReference>
<dbReference type="InterPro" id="IPR004158">
    <property type="entry name" value="DUF247_pln"/>
</dbReference>
<accession>A0A6L2LWX8</accession>
<comment type="caution">
    <text evidence="1">The sequence shown here is derived from an EMBL/GenBank/DDBJ whole genome shotgun (WGS) entry which is preliminary data.</text>
</comment>
<dbReference type="PANTHER" id="PTHR31549:SF289">
    <property type="match status" value="1"/>
</dbReference>
<name>A0A6L2LWX8_TANCI</name>
<sequence>MVFGMDGIFLIDTLSKVSEGDSIECIEDVIMVENQIPLIVLIEVHYALEEHLSGDSNNSFLSYVLIKTCETRSPLKFSRRITRLDLDITSSLHLIDCMYHLIINHNVVGKDEFIRNNFLDDVDLEDVKNAIQMAGELCPGVNALLQPLLIILKLPWDKIISLIKNMLGETPAALEIDIPSASELSRIGKIKFYMTPGGIKDVEFDDETHTFYLPILNLKSDSEVIVRNLVAYEGLMLEKALF</sequence>
<organism evidence="1">
    <name type="scientific">Tanacetum cinerariifolium</name>
    <name type="common">Dalmatian daisy</name>
    <name type="synonym">Chrysanthemum cinerariifolium</name>
    <dbReference type="NCBI Taxonomy" id="118510"/>
    <lineage>
        <taxon>Eukaryota</taxon>
        <taxon>Viridiplantae</taxon>
        <taxon>Streptophyta</taxon>
        <taxon>Embryophyta</taxon>
        <taxon>Tracheophyta</taxon>
        <taxon>Spermatophyta</taxon>
        <taxon>Magnoliopsida</taxon>
        <taxon>eudicotyledons</taxon>
        <taxon>Gunneridae</taxon>
        <taxon>Pentapetalae</taxon>
        <taxon>asterids</taxon>
        <taxon>campanulids</taxon>
        <taxon>Asterales</taxon>
        <taxon>Asteraceae</taxon>
        <taxon>Asteroideae</taxon>
        <taxon>Anthemideae</taxon>
        <taxon>Anthemidinae</taxon>
        <taxon>Tanacetum</taxon>
    </lineage>
</organism>